<accession>A0A1M5DFC7</accession>
<dbReference type="STRING" id="871325.SAMN05444349_12859"/>
<evidence type="ECO:0000313" key="2">
    <source>
        <dbReference type="EMBL" id="SHF65591.1"/>
    </source>
</evidence>
<evidence type="ECO:0000313" key="3">
    <source>
        <dbReference type="Proteomes" id="UP000184436"/>
    </source>
</evidence>
<dbReference type="EMBL" id="FQVD01000028">
    <property type="protein sequence ID" value="SHF65591.1"/>
    <property type="molecule type" value="Genomic_DNA"/>
</dbReference>
<dbReference type="AlphaFoldDB" id="A0A1M5DFC7"/>
<reference evidence="2 3" key="1">
    <citation type="submission" date="2016-11" db="EMBL/GenBank/DDBJ databases">
        <authorList>
            <person name="Jaros S."/>
            <person name="Januszkiewicz K."/>
            <person name="Wedrychowicz H."/>
        </authorList>
    </citation>
    <scope>NUCLEOTIDE SEQUENCE [LARGE SCALE GENOMIC DNA]</scope>
    <source>
        <strain evidence="2 3">DSM 26883</strain>
    </source>
</reference>
<name>A0A1M5DFC7_9BACE</name>
<organism evidence="2 3">
    <name type="scientific">Bacteroides faecichinchillae</name>
    <dbReference type="NCBI Taxonomy" id="871325"/>
    <lineage>
        <taxon>Bacteria</taxon>
        <taxon>Pseudomonadati</taxon>
        <taxon>Bacteroidota</taxon>
        <taxon>Bacteroidia</taxon>
        <taxon>Bacteroidales</taxon>
        <taxon>Bacteroidaceae</taxon>
        <taxon>Bacteroides</taxon>
    </lineage>
</organism>
<evidence type="ECO:0008006" key="4">
    <source>
        <dbReference type="Google" id="ProtNLM"/>
    </source>
</evidence>
<dbReference type="OrthoDB" id="1050409at2"/>
<dbReference type="RefSeq" id="WP_025075516.1">
    <property type="nucleotide sequence ID" value="NZ_FQVD01000028.1"/>
</dbReference>
<gene>
    <name evidence="2" type="ORF">SAMN05444349_12859</name>
</gene>
<feature type="region of interest" description="Disordered" evidence="1">
    <location>
        <begin position="66"/>
        <end position="122"/>
    </location>
</feature>
<dbReference type="Proteomes" id="UP000184436">
    <property type="component" value="Unassembled WGS sequence"/>
</dbReference>
<proteinExistence type="predicted"/>
<protein>
    <recommendedName>
        <fullName evidence="4">Ferrichrome ABC transporter substrate-binding protein</fullName>
    </recommendedName>
</protein>
<sequence length="149" mass="16675">MEDIFKFLLLAGVIIVGIVKSLKKAVDNTEDKRSVSPTQPTVETVPDAVPLPEAWGKIFSPKDIFQSATTPKESTSPSQKPKNQKKHVARFGSENNTVQQNTESQSSHPHISSSIVSQELSENEEDFTIHSIEEARRAIIWGEIMQRKY</sequence>
<feature type="compositionally biased region" description="Low complexity" evidence="1">
    <location>
        <begin position="104"/>
        <end position="118"/>
    </location>
</feature>
<feature type="compositionally biased region" description="Polar residues" evidence="1">
    <location>
        <begin position="66"/>
        <end position="81"/>
    </location>
</feature>
<feature type="compositionally biased region" description="Polar residues" evidence="1">
    <location>
        <begin position="93"/>
        <end position="103"/>
    </location>
</feature>
<keyword evidence="3" id="KW-1185">Reference proteome</keyword>
<evidence type="ECO:0000256" key="1">
    <source>
        <dbReference type="SAM" id="MobiDB-lite"/>
    </source>
</evidence>